<keyword evidence="4" id="KW-0720">Serine protease</keyword>
<dbReference type="Gene3D" id="3.40.50.1820">
    <property type="entry name" value="alpha/beta hydrolase"/>
    <property type="match status" value="1"/>
</dbReference>
<dbReference type="Proteomes" id="UP000192276">
    <property type="component" value="Unassembled WGS sequence"/>
</dbReference>
<dbReference type="InterPro" id="IPR023302">
    <property type="entry name" value="Pept_S9A_N"/>
</dbReference>
<proteinExistence type="inferred from homology"/>
<dbReference type="OrthoDB" id="9801421at2"/>
<evidence type="ECO:0000313" key="10">
    <source>
        <dbReference type="Proteomes" id="UP000192276"/>
    </source>
</evidence>
<dbReference type="STRING" id="550983.A4R26_21705"/>
<dbReference type="Pfam" id="PF02897">
    <property type="entry name" value="Peptidase_S9_N"/>
    <property type="match status" value="1"/>
</dbReference>
<organism evidence="9 10">
    <name type="scientific">Niastella populi</name>
    <dbReference type="NCBI Taxonomy" id="550983"/>
    <lineage>
        <taxon>Bacteria</taxon>
        <taxon>Pseudomonadati</taxon>
        <taxon>Bacteroidota</taxon>
        <taxon>Chitinophagia</taxon>
        <taxon>Chitinophagales</taxon>
        <taxon>Chitinophagaceae</taxon>
        <taxon>Niastella</taxon>
    </lineage>
</organism>
<dbReference type="Pfam" id="PF00326">
    <property type="entry name" value="Peptidase_S9"/>
    <property type="match status" value="1"/>
</dbReference>
<feature type="domain" description="Peptidase S9A N-terminal" evidence="8">
    <location>
        <begin position="13"/>
        <end position="413"/>
    </location>
</feature>
<evidence type="ECO:0000256" key="2">
    <source>
        <dbReference type="ARBA" id="ARBA00022670"/>
    </source>
</evidence>
<evidence type="ECO:0000256" key="5">
    <source>
        <dbReference type="ARBA" id="ARBA00060121"/>
    </source>
</evidence>
<dbReference type="InterPro" id="IPR002470">
    <property type="entry name" value="Peptidase_S9A"/>
</dbReference>
<evidence type="ECO:0000256" key="4">
    <source>
        <dbReference type="ARBA" id="ARBA00022825"/>
    </source>
</evidence>
<keyword evidence="3" id="KW-0378">Hydrolase</keyword>
<comment type="similarity">
    <text evidence="1">Belongs to the peptidase S9A family.</text>
</comment>
<comment type="function">
    <text evidence="5">Cleaves peptide bonds on the C-terminal side of prolyl residues within peptides that are up to approximately 30 amino acids long. Has an absolute requirement for an X-Pro bond in the trans configuration immediately preceding the Pro-Y scissible bond.</text>
</comment>
<dbReference type="PANTHER" id="PTHR11757">
    <property type="entry name" value="PROTEASE FAMILY S9A OLIGOPEPTIDASE"/>
    <property type="match status" value="1"/>
</dbReference>
<dbReference type="SUPFAM" id="SSF53474">
    <property type="entry name" value="alpha/beta-Hydrolases"/>
    <property type="match status" value="1"/>
</dbReference>
<dbReference type="AlphaFoldDB" id="A0A1V9FKY3"/>
<comment type="caution">
    <text evidence="9">The sequence shown here is derived from an EMBL/GenBank/DDBJ whole genome shotgun (WGS) entry which is preliminary data.</text>
</comment>
<protein>
    <recommendedName>
        <fullName evidence="6">Proline-specific endopeptidase</fullName>
    </recommendedName>
</protein>
<dbReference type="InterPro" id="IPR029058">
    <property type="entry name" value="AB_hydrolase_fold"/>
</dbReference>
<name>A0A1V9FKY3_9BACT</name>
<evidence type="ECO:0000313" key="9">
    <source>
        <dbReference type="EMBL" id="OQP59008.1"/>
    </source>
</evidence>
<sequence>MKGFQWPEGVPPPTVKKQPKEFIAHDDKRIDDYYWLNQRENPEVLYYLKAENTYLDTLMSGTKELREKLFLEMKSRIKEKDESLPYKDNGYWYYSRFEEGKQYPVFCRKKESLEAPEQIMLDQNLMATGFQYYSVGRRVVSDNNELLAFTVDSVGRRIYTLQFKNLITGVIYPEIITNVEGGNIAWAADNKTIFYVKKDVVTLLGYQIWRHELGTDAAKDVMVYEEKDNRFYTGVYRTKSKKYVSIYSSMNQVSTEYRLLEAAHPTGEFKIFEPREENFQYSIEHYNNKFYVLTDWKAPNYRLMETPEEKTGKNNWKEVIAHRKNVFISDMLVFKGHLVLSEMKDALNQLRVINFTDKKDYYITFPEAVFTSFPNVNPDYNTNILRFSYTSMTTPASIYDFDMDTRQRVLKKQTEVLGGFKKDEYTSERLWAVARDGVKIPVSIVYKKGVKKDGSNPLLLYAYGSYGASMSPSFNSNVISLLDRGFIYAIAHVRGGQEMGRQWYDQGHMFHKKNTFYDFIDCGEFLIKENYTTKEHLYANGGSAGGLLMGAIVNLRPDLWHGVIADVPFVDVITTMSDPSIPLTTGEYKEWGNPAQKEEYLYMKSYSPYDNVEKKAYPHMLVTTGLHDSQVQYFEPAKWVAKLRELKTDNNKLFFKINMEAGHGGASGRFDYLKDKAWQYAFLLALEGKVE</sequence>
<dbReference type="EMBL" id="LWBP01000185">
    <property type="protein sequence ID" value="OQP59008.1"/>
    <property type="molecule type" value="Genomic_DNA"/>
</dbReference>
<dbReference type="PRINTS" id="PR00862">
    <property type="entry name" value="PROLIGOPTASE"/>
</dbReference>
<evidence type="ECO:0000256" key="1">
    <source>
        <dbReference type="ARBA" id="ARBA00005228"/>
    </source>
</evidence>
<feature type="domain" description="Peptidase S9 prolyl oligopeptidase catalytic" evidence="7">
    <location>
        <begin position="472"/>
        <end position="684"/>
    </location>
</feature>
<dbReference type="GO" id="GO:0004252">
    <property type="term" value="F:serine-type endopeptidase activity"/>
    <property type="evidence" value="ECO:0007669"/>
    <property type="project" value="InterPro"/>
</dbReference>
<dbReference type="InterPro" id="IPR001375">
    <property type="entry name" value="Peptidase_S9_cat"/>
</dbReference>
<dbReference type="FunFam" id="3.40.50.1820:FF:000005">
    <property type="entry name" value="Prolyl endopeptidase"/>
    <property type="match status" value="1"/>
</dbReference>
<reference evidence="10" key="1">
    <citation type="submission" date="2016-04" db="EMBL/GenBank/DDBJ databases">
        <authorList>
            <person name="Chen L."/>
            <person name="Zhuang W."/>
            <person name="Wang G."/>
        </authorList>
    </citation>
    <scope>NUCLEOTIDE SEQUENCE [LARGE SCALE GENOMIC DNA]</scope>
    <source>
        <strain evidence="10">208</strain>
    </source>
</reference>
<keyword evidence="10" id="KW-1185">Reference proteome</keyword>
<dbReference type="Gene3D" id="2.130.10.120">
    <property type="entry name" value="Prolyl oligopeptidase, N-terminal domain"/>
    <property type="match status" value="1"/>
</dbReference>
<dbReference type="SUPFAM" id="SSF50993">
    <property type="entry name" value="Peptidase/esterase 'gauge' domain"/>
    <property type="match status" value="1"/>
</dbReference>
<keyword evidence="2" id="KW-0645">Protease</keyword>
<dbReference type="InterPro" id="IPR051543">
    <property type="entry name" value="Serine_Peptidase_S9A"/>
</dbReference>
<accession>A0A1V9FKY3</accession>
<evidence type="ECO:0000256" key="6">
    <source>
        <dbReference type="ARBA" id="ARBA00081187"/>
    </source>
</evidence>
<dbReference type="PANTHER" id="PTHR11757:SF19">
    <property type="entry name" value="PROLYL ENDOPEPTIDASE-LIKE"/>
    <property type="match status" value="1"/>
</dbReference>
<evidence type="ECO:0000259" key="7">
    <source>
        <dbReference type="Pfam" id="PF00326"/>
    </source>
</evidence>
<dbReference type="GO" id="GO:0006508">
    <property type="term" value="P:proteolysis"/>
    <property type="evidence" value="ECO:0007669"/>
    <property type="project" value="UniProtKB-KW"/>
</dbReference>
<evidence type="ECO:0000259" key="8">
    <source>
        <dbReference type="Pfam" id="PF02897"/>
    </source>
</evidence>
<evidence type="ECO:0000256" key="3">
    <source>
        <dbReference type="ARBA" id="ARBA00022801"/>
    </source>
</evidence>
<gene>
    <name evidence="9" type="ORF">A4R26_21705</name>
</gene>